<keyword evidence="3" id="KW-1185">Reference proteome</keyword>
<comment type="caution">
    <text evidence="2">The sequence shown here is derived from an EMBL/GenBank/DDBJ whole genome shotgun (WGS) entry which is preliminary data.</text>
</comment>
<name>A0A0B2UXA7_TOXCA</name>
<keyword evidence="1" id="KW-0472">Membrane</keyword>
<organism evidence="2 3">
    <name type="scientific">Toxocara canis</name>
    <name type="common">Canine roundworm</name>
    <dbReference type="NCBI Taxonomy" id="6265"/>
    <lineage>
        <taxon>Eukaryota</taxon>
        <taxon>Metazoa</taxon>
        <taxon>Ecdysozoa</taxon>
        <taxon>Nematoda</taxon>
        <taxon>Chromadorea</taxon>
        <taxon>Rhabditida</taxon>
        <taxon>Spirurina</taxon>
        <taxon>Ascaridomorpha</taxon>
        <taxon>Ascaridoidea</taxon>
        <taxon>Toxocaridae</taxon>
        <taxon>Toxocara</taxon>
    </lineage>
</organism>
<feature type="transmembrane region" description="Helical" evidence="1">
    <location>
        <begin position="36"/>
        <end position="59"/>
    </location>
</feature>
<evidence type="ECO:0000313" key="3">
    <source>
        <dbReference type="Proteomes" id="UP000031036"/>
    </source>
</evidence>
<protein>
    <submittedName>
        <fullName evidence="2">Uncharacterized protein</fullName>
    </submittedName>
</protein>
<keyword evidence="1" id="KW-1133">Transmembrane helix</keyword>
<reference evidence="2 3" key="1">
    <citation type="submission" date="2014-11" db="EMBL/GenBank/DDBJ databases">
        <title>Genetic blueprint of the zoonotic pathogen Toxocara canis.</title>
        <authorList>
            <person name="Zhu X.-Q."/>
            <person name="Korhonen P.K."/>
            <person name="Cai H."/>
            <person name="Young N.D."/>
            <person name="Nejsum P."/>
            <person name="von Samson-Himmelstjerna G."/>
            <person name="Boag P.R."/>
            <person name="Tan P."/>
            <person name="Li Q."/>
            <person name="Min J."/>
            <person name="Yang Y."/>
            <person name="Wang X."/>
            <person name="Fang X."/>
            <person name="Hall R.S."/>
            <person name="Hofmann A."/>
            <person name="Sternberg P.W."/>
            <person name="Jex A.R."/>
            <person name="Gasser R.B."/>
        </authorList>
    </citation>
    <scope>NUCLEOTIDE SEQUENCE [LARGE SCALE GENOMIC DNA]</scope>
    <source>
        <strain evidence="2">PN_DK_2014</strain>
    </source>
</reference>
<keyword evidence="1" id="KW-0812">Transmembrane</keyword>
<proteinExistence type="predicted"/>
<dbReference type="AlphaFoldDB" id="A0A0B2UXA7"/>
<evidence type="ECO:0000313" key="2">
    <source>
        <dbReference type="EMBL" id="KHN74073.1"/>
    </source>
</evidence>
<dbReference type="EMBL" id="JPKZ01002974">
    <property type="protein sequence ID" value="KHN74073.1"/>
    <property type="molecule type" value="Genomic_DNA"/>
</dbReference>
<gene>
    <name evidence="2" type="ORF">Tcan_08303</name>
</gene>
<sequence>MLALSLLMNGLRKCWFGTKEQQARASSAMFCPLRVLYFWLLFLKGMNSTCVVLPVIICCSVNRGIRSSIFTKTFMLQVSENKSKRERSLYVFVGAVDHNEKSQFFCVQLLTLGSFFLEISSQLSTPPGLCGRGRELQIVAF</sequence>
<accession>A0A0B2UXA7</accession>
<evidence type="ECO:0000256" key="1">
    <source>
        <dbReference type="SAM" id="Phobius"/>
    </source>
</evidence>
<dbReference type="Proteomes" id="UP000031036">
    <property type="component" value="Unassembled WGS sequence"/>
</dbReference>